<evidence type="ECO:0000313" key="3">
    <source>
        <dbReference type="EMBL" id="KAK1754592.1"/>
    </source>
</evidence>
<name>A0AAJ0BAQ8_9PEZI</name>
<feature type="region of interest" description="Disordered" evidence="2">
    <location>
        <begin position="91"/>
        <end position="146"/>
    </location>
</feature>
<organism evidence="3 4">
    <name type="scientific">Echria macrotheca</name>
    <dbReference type="NCBI Taxonomy" id="438768"/>
    <lineage>
        <taxon>Eukaryota</taxon>
        <taxon>Fungi</taxon>
        <taxon>Dikarya</taxon>
        <taxon>Ascomycota</taxon>
        <taxon>Pezizomycotina</taxon>
        <taxon>Sordariomycetes</taxon>
        <taxon>Sordariomycetidae</taxon>
        <taxon>Sordariales</taxon>
        <taxon>Schizotheciaceae</taxon>
        <taxon>Echria</taxon>
    </lineage>
</organism>
<comment type="caution">
    <text evidence="3">The sequence shown here is derived from an EMBL/GenBank/DDBJ whole genome shotgun (WGS) entry which is preliminary data.</text>
</comment>
<proteinExistence type="predicted"/>
<dbReference type="AlphaFoldDB" id="A0AAJ0BAQ8"/>
<evidence type="ECO:0000256" key="2">
    <source>
        <dbReference type="SAM" id="MobiDB-lite"/>
    </source>
</evidence>
<feature type="compositionally biased region" description="Polar residues" evidence="2">
    <location>
        <begin position="119"/>
        <end position="130"/>
    </location>
</feature>
<feature type="coiled-coil region" evidence="1">
    <location>
        <begin position="246"/>
        <end position="322"/>
    </location>
</feature>
<evidence type="ECO:0000313" key="4">
    <source>
        <dbReference type="Proteomes" id="UP001239445"/>
    </source>
</evidence>
<feature type="region of interest" description="Disordered" evidence="2">
    <location>
        <begin position="223"/>
        <end position="244"/>
    </location>
</feature>
<keyword evidence="1" id="KW-0175">Coiled coil</keyword>
<keyword evidence="4" id="KW-1185">Reference proteome</keyword>
<reference evidence="3" key="1">
    <citation type="submission" date="2023-06" db="EMBL/GenBank/DDBJ databases">
        <title>Genome-scale phylogeny and comparative genomics of the fungal order Sordariales.</title>
        <authorList>
            <consortium name="Lawrence Berkeley National Laboratory"/>
            <person name="Hensen N."/>
            <person name="Bonometti L."/>
            <person name="Westerberg I."/>
            <person name="Brannstrom I.O."/>
            <person name="Guillou S."/>
            <person name="Cros-Aarteil S."/>
            <person name="Calhoun S."/>
            <person name="Haridas S."/>
            <person name="Kuo A."/>
            <person name="Mondo S."/>
            <person name="Pangilinan J."/>
            <person name="Riley R."/>
            <person name="Labutti K."/>
            <person name="Andreopoulos B."/>
            <person name="Lipzen A."/>
            <person name="Chen C."/>
            <person name="Yanf M."/>
            <person name="Daum C."/>
            <person name="Ng V."/>
            <person name="Clum A."/>
            <person name="Steindorff A."/>
            <person name="Ohm R."/>
            <person name="Martin F."/>
            <person name="Silar P."/>
            <person name="Natvig D."/>
            <person name="Lalanne C."/>
            <person name="Gautier V."/>
            <person name="Ament-Velasquez S.L."/>
            <person name="Kruys A."/>
            <person name="Hutchinson M.I."/>
            <person name="Powell A.J."/>
            <person name="Barry K."/>
            <person name="Miller A.N."/>
            <person name="Grigoriev I.V."/>
            <person name="Debuchy R."/>
            <person name="Gladieux P."/>
            <person name="Thoren M.H."/>
            <person name="Johannesson H."/>
        </authorList>
    </citation>
    <scope>NUCLEOTIDE SEQUENCE</scope>
    <source>
        <strain evidence="3">PSN4</strain>
    </source>
</reference>
<evidence type="ECO:0000256" key="1">
    <source>
        <dbReference type="SAM" id="Coils"/>
    </source>
</evidence>
<dbReference type="Proteomes" id="UP001239445">
    <property type="component" value="Unassembled WGS sequence"/>
</dbReference>
<accession>A0AAJ0BAQ8</accession>
<protein>
    <submittedName>
        <fullName evidence="3">Uncharacterized protein</fullName>
    </submittedName>
</protein>
<dbReference type="EMBL" id="MU839835">
    <property type="protein sequence ID" value="KAK1754592.1"/>
    <property type="molecule type" value="Genomic_DNA"/>
</dbReference>
<feature type="compositionally biased region" description="Low complexity" evidence="2">
    <location>
        <begin position="27"/>
        <end position="40"/>
    </location>
</feature>
<feature type="compositionally biased region" description="Polar residues" evidence="2">
    <location>
        <begin position="1"/>
        <end position="12"/>
    </location>
</feature>
<feature type="compositionally biased region" description="Basic residues" evidence="2">
    <location>
        <begin position="364"/>
        <end position="374"/>
    </location>
</feature>
<gene>
    <name evidence="3" type="ORF">QBC47DRAFT_384386</name>
</gene>
<feature type="compositionally biased region" description="Polar residues" evidence="2">
    <location>
        <begin position="91"/>
        <end position="101"/>
    </location>
</feature>
<feature type="region of interest" description="Disordered" evidence="2">
    <location>
        <begin position="1"/>
        <end position="78"/>
    </location>
</feature>
<sequence length="405" mass="44226">MTTSSLLSNTGTMLKDEDMADTPGLDSASPFSSTLSALSSPHKELPQTPQQTKARQQHARRPYQQHTRSPSLPLSLHHVGIGTPSPLLRQLSQFPSLSPRSPNALGILSPDADDELSSPDANPSPGSATSLDREREPAWDDYDGVDDVTQDRKDILVERLGDLMRRLQRVPSAEALDALHRKVDEMEDVLGREGVQRRPPLVYGADHTAESVARMAGLLRSGVSGERTVSRPGTSTEKEHGEPGGLEVAQRVLAEAESLNAQLVKTLQSLRVRKEESDHIHALLVERAEAAAARIIELEMEVADLEDELGGNESDLRHLRIELRAVETLCHESVQSGADPELVTSIQNWKADWARLREKVSASKKSRRARYHHPRGGEDGGDSTILMSSIASLSTPGKSPGGFYE</sequence>
<feature type="region of interest" description="Disordered" evidence="2">
    <location>
        <begin position="364"/>
        <end position="385"/>
    </location>
</feature>